<dbReference type="KEGG" id="blen:NCTC4824_03688"/>
<proteinExistence type="predicted"/>
<keyword evidence="7 9" id="KW-0472">Membrane</keyword>
<comment type="subcellular location">
    <subcellularLocation>
        <location evidence="1">Cell membrane</location>
        <topology evidence="1">Multi-pass membrane protein</topology>
    </subcellularLocation>
</comment>
<dbReference type="RefSeq" id="WP_066141145.1">
    <property type="nucleotide sequence ID" value="NZ_CBCSGM010000003.1"/>
</dbReference>
<dbReference type="Pfam" id="PF12833">
    <property type="entry name" value="HTH_18"/>
    <property type="match status" value="1"/>
</dbReference>
<dbReference type="PANTHER" id="PTHR43280">
    <property type="entry name" value="ARAC-FAMILY TRANSCRIPTIONAL REGULATOR"/>
    <property type="match status" value="1"/>
</dbReference>
<sequence length="745" mass="87551">MLKRIPLFYKYLLSYSILLIIPLIVTSLFSYKHYTSILKEEIMLGHEQMLEQMRDTFDTKMREMNTISYEISSNPELTPYYLEQNMYHAYAAKRLLNFTVANNFFQNVFLYIKEGDYIYSAESTYSIPLFTDNIYQYKNWSPSQFRNDLNRLETPILRPSEEVDSSLLKSNRAITYIVPLPPSGVEPYGAAVFIIDEDTVKGLQRGGIEERVGNTLILNEKGEVITSLYDTDYLQDQSFLQSIKALPPGSKSIKIKNEQYILSTAKSNYTGWTYLTMMPQEHLLKKVSQVQYRAMIVLIANLFLGSIVIYFLMRINYSPLQQIFSYTTLQLGKSVQNSSDVLNMLSNMNKKSKAIENKWKDNQYAIRKYLLIELLHGQITDMKEFYDRGEEVGLNFREKRIFVLRCEIKDEDIDNKAIISERINNEIYTRYEGYEVKWANQNVITYICTLGKEDQQLKEFILFLHKILKEHSQGSITIGVGCIYEDMNKIGKSYMEASTALDYKLIKGQNQVIFFDEINSENQLDYWYPKQEIETLQLLVNERDTAKIIEMIKNIHRDVEKNKPPLHMVRCICYDIINCIIKNSYNNENSYLADLTYPDIEKLSKFETLQDFEQLANEICMRLQGVVQDRNIESDLRERAITFIRENYRDNQFSVQKMADSLSVAQTYLKRYFKQQTGQTITDYLSFYRIEHAKQLLKNSNISLKELVKEIGYHDVSSFIRKFKNEMKITPGEYRKIHTDRKKVN</sequence>
<keyword evidence="2" id="KW-1003">Cell membrane</keyword>
<keyword evidence="3 9" id="KW-0812">Transmembrane</keyword>
<dbReference type="PROSITE" id="PS01124">
    <property type="entry name" value="HTH_ARAC_FAMILY_2"/>
    <property type="match status" value="1"/>
</dbReference>
<evidence type="ECO:0000313" key="12">
    <source>
        <dbReference type="Proteomes" id="UP000249134"/>
    </source>
</evidence>
<dbReference type="Pfam" id="PF17853">
    <property type="entry name" value="GGDEF_2"/>
    <property type="match status" value="1"/>
</dbReference>
<accession>A0A2X4ZQB4</accession>
<dbReference type="PANTHER" id="PTHR43280:SF2">
    <property type="entry name" value="HTH-TYPE TRANSCRIPTIONAL REGULATOR EXSA"/>
    <property type="match status" value="1"/>
</dbReference>
<evidence type="ECO:0000256" key="9">
    <source>
        <dbReference type="SAM" id="Phobius"/>
    </source>
</evidence>
<dbReference type="InterPro" id="IPR033479">
    <property type="entry name" value="dCache_1"/>
</dbReference>
<evidence type="ECO:0000256" key="7">
    <source>
        <dbReference type="ARBA" id="ARBA00023136"/>
    </source>
</evidence>
<dbReference type="Pfam" id="PF02743">
    <property type="entry name" value="dCache_1"/>
    <property type="match status" value="1"/>
</dbReference>
<keyword evidence="5" id="KW-0805">Transcription regulation</keyword>
<dbReference type="GO" id="GO:0003700">
    <property type="term" value="F:DNA-binding transcription factor activity"/>
    <property type="evidence" value="ECO:0007669"/>
    <property type="project" value="InterPro"/>
</dbReference>
<keyword evidence="6" id="KW-0238">DNA-binding</keyword>
<feature type="domain" description="HTH araC/xylS-type" evidence="10">
    <location>
        <begin position="638"/>
        <end position="737"/>
    </location>
</feature>
<organism evidence="11 12">
    <name type="scientific">Lederbergia lenta</name>
    <name type="common">Bacillus lentus</name>
    <dbReference type="NCBI Taxonomy" id="1467"/>
    <lineage>
        <taxon>Bacteria</taxon>
        <taxon>Bacillati</taxon>
        <taxon>Bacillota</taxon>
        <taxon>Bacilli</taxon>
        <taxon>Bacillales</taxon>
        <taxon>Bacillaceae</taxon>
        <taxon>Lederbergia</taxon>
    </lineage>
</organism>
<protein>
    <submittedName>
        <fullName evidence="11">Transcriptional regulator</fullName>
    </submittedName>
</protein>
<evidence type="ECO:0000259" key="10">
    <source>
        <dbReference type="PROSITE" id="PS01124"/>
    </source>
</evidence>
<evidence type="ECO:0000256" key="6">
    <source>
        <dbReference type="ARBA" id="ARBA00023125"/>
    </source>
</evidence>
<name>A0A2X4ZQB4_LEDLE</name>
<dbReference type="InterPro" id="IPR009057">
    <property type="entry name" value="Homeodomain-like_sf"/>
</dbReference>
<dbReference type="InterPro" id="IPR041522">
    <property type="entry name" value="CdaR_GGDEF"/>
</dbReference>
<evidence type="ECO:0000256" key="1">
    <source>
        <dbReference type="ARBA" id="ARBA00004651"/>
    </source>
</evidence>
<keyword evidence="12" id="KW-1185">Reference proteome</keyword>
<dbReference type="GO" id="GO:0043565">
    <property type="term" value="F:sequence-specific DNA binding"/>
    <property type="evidence" value="ECO:0007669"/>
    <property type="project" value="InterPro"/>
</dbReference>
<dbReference type="SMART" id="SM00342">
    <property type="entry name" value="HTH_ARAC"/>
    <property type="match status" value="1"/>
</dbReference>
<feature type="transmembrane region" description="Helical" evidence="9">
    <location>
        <begin position="12"/>
        <end position="31"/>
    </location>
</feature>
<dbReference type="Proteomes" id="UP000249134">
    <property type="component" value="Chromosome 1"/>
</dbReference>
<dbReference type="EMBL" id="LS483476">
    <property type="protein sequence ID" value="SQI62574.1"/>
    <property type="molecule type" value="Genomic_DNA"/>
</dbReference>
<evidence type="ECO:0000256" key="4">
    <source>
        <dbReference type="ARBA" id="ARBA00022989"/>
    </source>
</evidence>
<evidence type="ECO:0000256" key="3">
    <source>
        <dbReference type="ARBA" id="ARBA00022692"/>
    </source>
</evidence>
<reference evidence="11 12" key="1">
    <citation type="submission" date="2018-06" db="EMBL/GenBank/DDBJ databases">
        <authorList>
            <consortium name="Pathogen Informatics"/>
            <person name="Doyle S."/>
        </authorList>
    </citation>
    <scope>NUCLEOTIDE SEQUENCE [LARGE SCALE GENOMIC DNA]</scope>
    <source>
        <strain evidence="11 12">NCTC4824</strain>
    </source>
</reference>
<dbReference type="STRING" id="1348624.GCA_001591545_02094"/>
<evidence type="ECO:0000313" key="11">
    <source>
        <dbReference type="EMBL" id="SQI62574.1"/>
    </source>
</evidence>
<dbReference type="InterPro" id="IPR018060">
    <property type="entry name" value="HTH_AraC"/>
</dbReference>
<evidence type="ECO:0000256" key="8">
    <source>
        <dbReference type="ARBA" id="ARBA00023163"/>
    </source>
</evidence>
<keyword evidence="4 9" id="KW-1133">Transmembrane helix</keyword>
<dbReference type="AlphaFoldDB" id="A0A2X4ZQB4"/>
<evidence type="ECO:0000256" key="5">
    <source>
        <dbReference type="ARBA" id="ARBA00023015"/>
    </source>
</evidence>
<keyword evidence="8" id="KW-0804">Transcription</keyword>
<dbReference type="SUPFAM" id="SSF46689">
    <property type="entry name" value="Homeodomain-like"/>
    <property type="match status" value="1"/>
</dbReference>
<dbReference type="Gene3D" id="1.10.10.60">
    <property type="entry name" value="Homeodomain-like"/>
    <property type="match status" value="2"/>
</dbReference>
<evidence type="ECO:0000256" key="2">
    <source>
        <dbReference type="ARBA" id="ARBA00022475"/>
    </source>
</evidence>
<dbReference type="GO" id="GO:0005886">
    <property type="term" value="C:plasma membrane"/>
    <property type="evidence" value="ECO:0007669"/>
    <property type="project" value="UniProtKB-SubCell"/>
</dbReference>
<gene>
    <name evidence="11" type="primary">ytdP_2</name>
    <name evidence="11" type="ORF">NCTC4824_03688</name>
</gene>